<feature type="region of interest" description="Disordered" evidence="1">
    <location>
        <begin position="271"/>
        <end position="290"/>
    </location>
</feature>
<protein>
    <submittedName>
        <fullName evidence="2">Uncharacterized protein</fullName>
    </submittedName>
</protein>
<dbReference type="AlphaFoldDB" id="A0A2P8H3E6"/>
<reference evidence="2 3" key="1">
    <citation type="submission" date="2018-03" db="EMBL/GenBank/DDBJ databases">
        <title>Genomic Encyclopedia of Type Strains, Phase III (KMG-III): the genomes of soil and plant-associated and newly described type strains.</title>
        <authorList>
            <person name="Whitman W."/>
        </authorList>
    </citation>
    <scope>NUCLEOTIDE SEQUENCE [LARGE SCALE GENOMIC DNA]</scope>
    <source>
        <strain evidence="2 3">CGMCC 1.12259</strain>
    </source>
</reference>
<name>A0A2P8H3E6_9BACL</name>
<evidence type="ECO:0000256" key="1">
    <source>
        <dbReference type="SAM" id="MobiDB-lite"/>
    </source>
</evidence>
<comment type="caution">
    <text evidence="2">The sequence shown here is derived from an EMBL/GenBank/DDBJ whole genome shotgun (WGS) entry which is preliminary data.</text>
</comment>
<proteinExistence type="predicted"/>
<dbReference type="OrthoDB" id="927833at2"/>
<feature type="compositionally biased region" description="Polar residues" evidence="1">
    <location>
        <begin position="275"/>
        <end position="290"/>
    </location>
</feature>
<keyword evidence="3" id="KW-1185">Reference proteome</keyword>
<sequence length="290" mass="33858">MDPISHRNSIHISVDDVIEMLRELEQRKYGSVWDHPAFSFFRQLHEQYGAVFSLYCFYSRNDGRWNLDRMPEHFKGEFEQSSGWLRFGFHSYGYETKYCLSNESLSAKEALDHYSIITDAICRFAGVQALDSVPRIHFYYGTREKIRVWRDAKHGITGLLTADDSRDEVYYLDGCQREQLLEKERYFDADEKLFFIKTNLRLENEPAPVLKLEARKNAFHDREHSQCIFTHENQLDSPEIKKKIMDCCEWANVNGYKFGFPMDALPDCRKGDANADTSRNSKIPGSPTGS</sequence>
<gene>
    <name evidence="2" type="ORF">B0H99_104191</name>
</gene>
<organism evidence="2 3">
    <name type="scientific">Planomicrobium soli</name>
    <dbReference type="NCBI Taxonomy" id="1176648"/>
    <lineage>
        <taxon>Bacteria</taxon>
        <taxon>Bacillati</taxon>
        <taxon>Bacillota</taxon>
        <taxon>Bacilli</taxon>
        <taxon>Bacillales</taxon>
        <taxon>Caryophanaceae</taxon>
        <taxon>Planomicrobium</taxon>
    </lineage>
</organism>
<dbReference type="Proteomes" id="UP000242682">
    <property type="component" value="Unassembled WGS sequence"/>
</dbReference>
<evidence type="ECO:0000313" key="2">
    <source>
        <dbReference type="EMBL" id="PSL40729.1"/>
    </source>
</evidence>
<dbReference type="EMBL" id="PYAT01000004">
    <property type="protein sequence ID" value="PSL40729.1"/>
    <property type="molecule type" value="Genomic_DNA"/>
</dbReference>
<evidence type="ECO:0000313" key="3">
    <source>
        <dbReference type="Proteomes" id="UP000242682"/>
    </source>
</evidence>
<dbReference type="RefSeq" id="WP_106532945.1">
    <property type="nucleotide sequence ID" value="NZ_PYAT01000004.1"/>
</dbReference>
<accession>A0A2P8H3E6</accession>